<comment type="caution">
    <text evidence="3">The sequence shown here is derived from an EMBL/GenBank/DDBJ whole genome shotgun (WGS) entry which is preliminary data.</text>
</comment>
<feature type="compositionally biased region" description="Low complexity" evidence="2">
    <location>
        <begin position="139"/>
        <end position="154"/>
    </location>
</feature>
<evidence type="ECO:0000313" key="4">
    <source>
        <dbReference type="Proteomes" id="UP000298663"/>
    </source>
</evidence>
<feature type="compositionally biased region" description="Low complexity" evidence="2">
    <location>
        <begin position="218"/>
        <end position="234"/>
    </location>
</feature>
<dbReference type="EMBL" id="AZBU02000004">
    <property type="protein sequence ID" value="TKR82854.1"/>
    <property type="molecule type" value="Genomic_DNA"/>
</dbReference>
<reference evidence="3 4" key="2">
    <citation type="journal article" date="2019" name="G3 (Bethesda)">
        <title>Hybrid Assembly of the Genome of the Entomopathogenic Nematode Steinernema carpocapsae Identifies the X-Chromosome.</title>
        <authorList>
            <person name="Serra L."/>
            <person name="Macchietto M."/>
            <person name="Macias-Munoz A."/>
            <person name="McGill C.J."/>
            <person name="Rodriguez I.M."/>
            <person name="Rodriguez B."/>
            <person name="Murad R."/>
            <person name="Mortazavi A."/>
        </authorList>
    </citation>
    <scope>NUCLEOTIDE SEQUENCE [LARGE SCALE GENOMIC DNA]</scope>
    <source>
        <strain evidence="3 4">ALL</strain>
    </source>
</reference>
<accession>A0A4U5NJ40</accession>
<evidence type="ECO:0008006" key="5">
    <source>
        <dbReference type="Google" id="ProtNLM"/>
    </source>
</evidence>
<dbReference type="STRING" id="34508.A0A4U5NJ40"/>
<feature type="region of interest" description="Disordered" evidence="2">
    <location>
        <begin position="119"/>
        <end position="261"/>
    </location>
</feature>
<protein>
    <recommendedName>
        <fullName evidence="5">Nematode cuticle collagen N-terminal domain-containing protein</fullName>
    </recommendedName>
</protein>
<dbReference type="PANTHER" id="PTHR24637">
    <property type="entry name" value="COLLAGEN"/>
    <property type="match status" value="1"/>
</dbReference>
<sequence>MQSVMQNEVDFCKSRSGNIWREVTRTQVLSKVSGGVRRSRHLDTKFTARPSKDHSEALLESPPPEDVVDAEFLDLEPLELPEPTEKTEKMVLLELLVRTPAATPAPAINLILFRTGASSALTLPPDPSETPDPRDLLEKAGQPGQPGQAGQKGPAGPPGPKGPNGQPGQAGTPGAPGKVHDVPGPDGAPGAPGAPGPKGEDGQPGENGKPGQQGPSGPAGDAGKNGAPGKNGANGEQGPNGEQGAPGACDHCPPPRTAPGY</sequence>
<proteinExistence type="predicted"/>
<name>A0A4U5NJ40_STECR</name>
<feature type="compositionally biased region" description="Low complexity" evidence="2">
    <location>
        <begin position="163"/>
        <end position="177"/>
    </location>
</feature>
<keyword evidence="1" id="KW-0677">Repeat</keyword>
<keyword evidence="4" id="KW-1185">Reference proteome</keyword>
<evidence type="ECO:0000313" key="3">
    <source>
        <dbReference type="EMBL" id="TKR82854.1"/>
    </source>
</evidence>
<organism evidence="3 4">
    <name type="scientific">Steinernema carpocapsae</name>
    <name type="common">Entomopathogenic nematode</name>
    <dbReference type="NCBI Taxonomy" id="34508"/>
    <lineage>
        <taxon>Eukaryota</taxon>
        <taxon>Metazoa</taxon>
        <taxon>Ecdysozoa</taxon>
        <taxon>Nematoda</taxon>
        <taxon>Chromadorea</taxon>
        <taxon>Rhabditida</taxon>
        <taxon>Tylenchina</taxon>
        <taxon>Panagrolaimomorpha</taxon>
        <taxon>Strongyloidoidea</taxon>
        <taxon>Steinernematidae</taxon>
        <taxon>Steinernema</taxon>
    </lineage>
</organism>
<evidence type="ECO:0000256" key="1">
    <source>
        <dbReference type="ARBA" id="ARBA00022737"/>
    </source>
</evidence>
<dbReference type="Proteomes" id="UP000298663">
    <property type="component" value="Unassembled WGS sequence"/>
</dbReference>
<dbReference type="AlphaFoldDB" id="A0A4U5NJ40"/>
<feature type="compositionally biased region" description="Pro residues" evidence="2">
    <location>
        <begin position="252"/>
        <end position="261"/>
    </location>
</feature>
<reference evidence="3 4" key="1">
    <citation type="journal article" date="2015" name="Genome Biol.">
        <title>Comparative genomics of Steinernema reveals deeply conserved gene regulatory networks.</title>
        <authorList>
            <person name="Dillman A.R."/>
            <person name="Macchietto M."/>
            <person name="Porter C.F."/>
            <person name="Rogers A."/>
            <person name="Williams B."/>
            <person name="Antoshechkin I."/>
            <person name="Lee M.M."/>
            <person name="Goodwin Z."/>
            <person name="Lu X."/>
            <person name="Lewis E.E."/>
            <person name="Goodrich-Blair H."/>
            <person name="Stock S.P."/>
            <person name="Adams B.J."/>
            <person name="Sternberg P.W."/>
            <person name="Mortazavi A."/>
        </authorList>
    </citation>
    <scope>NUCLEOTIDE SEQUENCE [LARGE SCALE GENOMIC DNA]</scope>
    <source>
        <strain evidence="3 4">ALL</strain>
    </source>
</reference>
<gene>
    <name evidence="3" type="ORF">L596_016528</name>
</gene>
<evidence type="ECO:0000256" key="2">
    <source>
        <dbReference type="SAM" id="MobiDB-lite"/>
    </source>
</evidence>
<dbReference type="PANTHER" id="PTHR24637:SF310">
    <property type="entry name" value="NEMATODE CUTICLE COLLAGEN N-TERMINAL DOMAIN-CONTAINING PROTEIN"/>
    <property type="match status" value="1"/>
</dbReference>
<dbReference type="OrthoDB" id="5872583at2759"/>